<feature type="transmembrane region" description="Helical" evidence="9">
    <location>
        <begin position="184"/>
        <end position="206"/>
    </location>
</feature>
<feature type="transmembrane region" description="Helical" evidence="9">
    <location>
        <begin position="482"/>
        <end position="499"/>
    </location>
</feature>
<protein>
    <submittedName>
        <fullName evidence="11">Multicomponent Na+:H+ antiporter subunit D</fullName>
    </submittedName>
</protein>
<organism evidence="11 12">
    <name type="scientific">Cohaesibacter marisflavi</name>
    <dbReference type="NCBI Taxonomy" id="655353"/>
    <lineage>
        <taxon>Bacteria</taxon>
        <taxon>Pseudomonadati</taxon>
        <taxon>Pseudomonadota</taxon>
        <taxon>Alphaproteobacteria</taxon>
        <taxon>Hyphomicrobiales</taxon>
        <taxon>Cohaesibacteraceae</taxon>
    </lineage>
</organism>
<evidence type="ECO:0000256" key="2">
    <source>
        <dbReference type="ARBA" id="ARBA00005346"/>
    </source>
</evidence>
<feature type="compositionally biased region" description="Polar residues" evidence="8">
    <location>
        <begin position="549"/>
        <end position="562"/>
    </location>
</feature>
<feature type="transmembrane region" description="Helical" evidence="9">
    <location>
        <begin position="154"/>
        <end position="172"/>
    </location>
</feature>
<evidence type="ECO:0000313" key="12">
    <source>
        <dbReference type="Proteomes" id="UP000199236"/>
    </source>
</evidence>
<reference evidence="11 12" key="1">
    <citation type="submission" date="2016-10" db="EMBL/GenBank/DDBJ databases">
        <authorList>
            <person name="de Groot N.N."/>
        </authorList>
    </citation>
    <scope>NUCLEOTIDE SEQUENCE [LARGE SCALE GENOMIC DNA]</scope>
    <source>
        <strain evidence="11 12">CGMCC 1.9157</strain>
    </source>
</reference>
<evidence type="ECO:0000256" key="5">
    <source>
        <dbReference type="ARBA" id="ARBA00022989"/>
    </source>
</evidence>
<evidence type="ECO:0000256" key="7">
    <source>
        <dbReference type="RuleBase" id="RU000320"/>
    </source>
</evidence>
<evidence type="ECO:0000256" key="1">
    <source>
        <dbReference type="ARBA" id="ARBA00004651"/>
    </source>
</evidence>
<evidence type="ECO:0000256" key="9">
    <source>
        <dbReference type="SAM" id="Phobius"/>
    </source>
</evidence>
<dbReference type="InterPro" id="IPR003918">
    <property type="entry name" value="NADH_UbQ_OxRdtase"/>
</dbReference>
<dbReference type="Pfam" id="PF00361">
    <property type="entry name" value="Proton_antipo_M"/>
    <property type="match status" value="1"/>
</dbReference>
<dbReference type="InterPro" id="IPR001750">
    <property type="entry name" value="ND/Mrp_TM"/>
</dbReference>
<keyword evidence="3" id="KW-1003">Cell membrane</keyword>
<dbReference type="EMBL" id="FOVR01000001">
    <property type="protein sequence ID" value="SFN56271.1"/>
    <property type="molecule type" value="Genomic_DNA"/>
</dbReference>
<dbReference type="OrthoDB" id="9768329at2"/>
<gene>
    <name evidence="11" type="ORF">SAMN04488056_101309</name>
</gene>
<dbReference type="GO" id="GO:0042773">
    <property type="term" value="P:ATP synthesis coupled electron transport"/>
    <property type="evidence" value="ECO:0007669"/>
    <property type="project" value="InterPro"/>
</dbReference>
<evidence type="ECO:0000256" key="4">
    <source>
        <dbReference type="ARBA" id="ARBA00022692"/>
    </source>
</evidence>
<dbReference type="NCBIfam" id="NF009306">
    <property type="entry name" value="PRK12663.1"/>
    <property type="match status" value="1"/>
</dbReference>
<feature type="transmembrane region" description="Helical" evidence="9">
    <location>
        <begin position="51"/>
        <end position="70"/>
    </location>
</feature>
<feature type="transmembrane region" description="Helical" evidence="9">
    <location>
        <begin position="349"/>
        <end position="371"/>
    </location>
</feature>
<feature type="transmembrane region" description="Helical" evidence="9">
    <location>
        <begin position="90"/>
        <end position="117"/>
    </location>
</feature>
<feature type="transmembrane region" description="Helical" evidence="9">
    <location>
        <begin position="430"/>
        <end position="451"/>
    </location>
</feature>
<feature type="transmembrane region" description="Helical" evidence="9">
    <location>
        <begin position="129"/>
        <end position="148"/>
    </location>
</feature>
<evidence type="ECO:0000259" key="10">
    <source>
        <dbReference type="Pfam" id="PF00361"/>
    </source>
</evidence>
<evidence type="ECO:0000313" key="11">
    <source>
        <dbReference type="EMBL" id="SFN56271.1"/>
    </source>
</evidence>
<keyword evidence="6 9" id="KW-0472">Membrane</keyword>
<dbReference type="AlphaFoldDB" id="A0A1I5A192"/>
<dbReference type="RefSeq" id="WP_090068146.1">
    <property type="nucleotide sequence ID" value="NZ_FOVR01000001.1"/>
</dbReference>
<sequence>MAGNADHAVDYAAGMLMAPTSLADWLIVAPSLITIIGGASLVMLRYQAKWHGYLACFYLAALVLVDALLLSRVMVEGPITMTMGRWLPPFGITLVVDALGGLMALIAAIVALAVCVYSLADISVTSTRFGFYPALLWMMTGITGSFLTGDIFNLYVWFEVMLISSFGLLIVDGERIQLDGAMKYAVLNLMATTLFLVTTGYLYGAVGSLNMADIALRLREMPEGAAPMGTIATLYLLAFSMKAAAFPVNFWLPASYHTPKIVVSAIFAGLLTKVGVYALIRTLVLVMPEGRDMLSDLIAWIAALTMIVGAIGALAQNDVRRTFGFLVVGGIGSSMVGVAVGTQDAITGAILYAVNSILVMTALYLAFGILMRKNGGKVNLADLGGGYRASSWLSILFLALVFAASGLPPFSGFWPKMVLVESSLKEGYGWLAFSVLISGFITTIAMGRVWAHAFWRGGPIGTQDGRDAAPLYTLSEIVRRRVFVPVMALVAMIVYIGVYPSPVFSVSQYGAATLLKPDQYFDAVFGPVRAQEKERAEAQAVEGHRLNEASENGAVQNSEGAH</sequence>
<evidence type="ECO:0000256" key="6">
    <source>
        <dbReference type="ARBA" id="ARBA00023136"/>
    </source>
</evidence>
<dbReference type="PRINTS" id="PR01437">
    <property type="entry name" value="NUOXDRDTASE4"/>
</dbReference>
<dbReference type="Proteomes" id="UP000199236">
    <property type="component" value="Unassembled WGS sequence"/>
</dbReference>
<dbReference type="GO" id="GO:0008137">
    <property type="term" value="F:NADH dehydrogenase (ubiquinone) activity"/>
    <property type="evidence" value="ECO:0007669"/>
    <property type="project" value="InterPro"/>
</dbReference>
<evidence type="ECO:0000256" key="8">
    <source>
        <dbReference type="SAM" id="MobiDB-lite"/>
    </source>
</evidence>
<evidence type="ECO:0000256" key="3">
    <source>
        <dbReference type="ARBA" id="ARBA00022475"/>
    </source>
</evidence>
<dbReference type="PANTHER" id="PTHR42703">
    <property type="entry name" value="NADH DEHYDROGENASE"/>
    <property type="match status" value="1"/>
</dbReference>
<keyword evidence="5 9" id="KW-1133">Transmembrane helix</keyword>
<keyword evidence="12" id="KW-1185">Reference proteome</keyword>
<feature type="transmembrane region" description="Helical" evidence="9">
    <location>
        <begin position="226"/>
        <end position="252"/>
    </location>
</feature>
<keyword evidence="4 7" id="KW-0812">Transmembrane</keyword>
<comment type="similarity">
    <text evidence="2">Belongs to the CPA3 antiporters (TC 2.A.63) subunit D family.</text>
</comment>
<feature type="transmembrane region" description="Helical" evidence="9">
    <location>
        <begin position="392"/>
        <end position="410"/>
    </location>
</feature>
<name>A0A1I5A192_9HYPH</name>
<proteinExistence type="inferred from homology"/>
<comment type="subcellular location">
    <subcellularLocation>
        <location evidence="1">Cell membrane</location>
        <topology evidence="1">Multi-pass membrane protein</topology>
    </subcellularLocation>
    <subcellularLocation>
        <location evidence="7">Membrane</location>
        <topology evidence="7">Multi-pass membrane protein</topology>
    </subcellularLocation>
</comment>
<accession>A0A1I5A192</accession>
<dbReference type="GO" id="GO:0005886">
    <property type="term" value="C:plasma membrane"/>
    <property type="evidence" value="ECO:0007669"/>
    <property type="project" value="UniProtKB-SubCell"/>
</dbReference>
<feature type="region of interest" description="Disordered" evidence="8">
    <location>
        <begin position="543"/>
        <end position="562"/>
    </location>
</feature>
<dbReference type="STRING" id="655353.SAMN04488056_101309"/>
<feature type="domain" description="NADH:quinone oxidoreductase/Mrp antiporter transmembrane" evidence="10">
    <location>
        <begin position="150"/>
        <end position="442"/>
    </location>
</feature>
<feature type="transmembrane region" description="Helical" evidence="9">
    <location>
        <begin position="261"/>
        <end position="285"/>
    </location>
</feature>
<dbReference type="PANTHER" id="PTHR42703:SF1">
    <property type="entry name" value="NA(+)_H(+) ANTIPORTER SUBUNIT D1"/>
    <property type="match status" value="1"/>
</dbReference>
<feature type="transmembrane region" description="Helical" evidence="9">
    <location>
        <begin position="25"/>
        <end position="44"/>
    </location>
</feature>
<feature type="transmembrane region" description="Helical" evidence="9">
    <location>
        <begin position="322"/>
        <end position="343"/>
    </location>
</feature>
<feature type="transmembrane region" description="Helical" evidence="9">
    <location>
        <begin position="297"/>
        <end position="315"/>
    </location>
</feature>
<dbReference type="InterPro" id="IPR050586">
    <property type="entry name" value="CPA3_Na-H_Antiporter_D"/>
</dbReference>